<keyword evidence="1" id="KW-0472">Membrane</keyword>
<protein>
    <submittedName>
        <fullName evidence="4">Oxygen tolerance</fullName>
    </submittedName>
</protein>
<keyword evidence="1" id="KW-0812">Transmembrane</keyword>
<dbReference type="Pfam" id="PF25607">
    <property type="entry name" value="DUF7939"/>
    <property type="match status" value="1"/>
</dbReference>
<evidence type="ECO:0000313" key="4">
    <source>
        <dbReference type="EMBL" id="SDY09463.1"/>
    </source>
</evidence>
<dbReference type="PANTHER" id="PTHR40940:SF1">
    <property type="entry name" value="PROTEIN BATD"/>
    <property type="match status" value="1"/>
</dbReference>
<accession>A0A1H3H1J5</accession>
<dbReference type="PANTHER" id="PTHR40940">
    <property type="entry name" value="PROTEIN BATD-RELATED"/>
    <property type="match status" value="1"/>
</dbReference>
<dbReference type="InterPro" id="IPR025738">
    <property type="entry name" value="BatD"/>
</dbReference>
<dbReference type="Pfam" id="PF13584">
    <property type="entry name" value="BatD"/>
    <property type="match status" value="1"/>
</dbReference>
<evidence type="ECO:0000313" key="5">
    <source>
        <dbReference type="Proteomes" id="UP000198672"/>
    </source>
</evidence>
<dbReference type="InterPro" id="IPR057699">
    <property type="entry name" value="DUF7939"/>
</dbReference>
<feature type="domain" description="DUF7939" evidence="3">
    <location>
        <begin position="501"/>
        <end position="583"/>
    </location>
</feature>
<keyword evidence="5" id="KW-1185">Reference proteome</keyword>
<feature type="signal peptide" evidence="2">
    <location>
        <begin position="1"/>
        <end position="25"/>
    </location>
</feature>
<feature type="chain" id="PRO_5011473288" evidence="2">
    <location>
        <begin position="26"/>
        <end position="604"/>
    </location>
</feature>
<dbReference type="AlphaFoldDB" id="A0A1H3H1J5"/>
<organism evidence="4 5">
    <name type="scientific">Allochromatium warmingii</name>
    <name type="common">Chromatium warmingii</name>
    <dbReference type="NCBI Taxonomy" id="61595"/>
    <lineage>
        <taxon>Bacteria</taxon>
        <taxon>Pseudomonadati</taxon>
        <taxon>Pseudomonadota</taxon>
        <taxon>Gammaproteobacteria</taxon>
        <taxon>Chromatiales</taxon>
        <taxon>Chromatiaceae</taxon>
        <taxon>Allochromatium</taxon>
    </lineage>
</organism>
<dbReference type="Proteomes" id="UP000198672">
    <property type="component" value="Unassembled WGS sequence"/>
</dbReference>
<evidence type="ECO:0000256" key="1">
    <source>
        <dbReference type="SAM" id="Phobius"/>
    </source>
</evidence>
<sequence>MIAKSCTFALWLALLSLALVSSTFAAELRVQVDRERVALDEVIELRLIAEGDLDAEPDFAPLERDFDILRRGQSQMTSILNGRMSQSRQWSLELAPKRTGRLTIPALHAGADHSDPLTLEIVAPGQAEADAAGPRTLFIEVEAETATPYVQQPLIYRVKVYYRQPPQRAVLSEPQIDGATVERLGEDHAYDDQRNGLAYRVIERRYRLTPQRSGVLTIQSPRLEATLDDPRAGARQDPFAELDQAFGGRLFQGFPTMPGATARGRRVVERAPDLELTVRPQPTATDSGWLPATSVQLSEEWAPSPPRFQVGEPVTRTLTITAEGTTAAQLPDVSLGTLNGVQVYPDQPRGEDLTSGPAPAALKTLKFALVPSRPGLLTLPEIRLNWWDTRTDRAQVAVIPARTVEVAPAPGSSLAATPPLPAAPQAAADFTADPISTTTPPATDSADSGWGIWPWLALIGVLLTGWGATVYLWQRERRARTAAAPSASNIRPPAPTAVGLDHARRALQTACAAEDPRATRAALLDWARARWPERTFTGLEALAEAFANAELSALLRDIDRAIYAPPGEFWDGTAVWASLEPHLDGTRPDKTAAAAPIPELYPRI</sequence>
<dbReference type="RefSeq" id="WP_245709304.1">
    <property type="nucleotide sequence ID" value="NZ_FNOW01000029.1"/>
</dbReference>
<feature type="transmembrane region" description="Helical" evidence="1">
    <location>
        <begin position="452"/>
        <end position="473"/>
    </location>
</feature>
<evidence type="ECO:0000259" key="3">
    <source>
        <dbReference type="Pfam" id="PF25607"/>
    </source>
</evidence>
<dbReference type="STRING" id="61595.SAMN05421644_1298"/>
<name>A0A1H3H1J5_ALLWA</name>
<keyword evidence="2" id="KW-0732">Signal</keyword>
<proteinExistence type="predicted"/>
<gene>
    <name evidence="4" type="ORF">SAMN05421644_1298</name>
</gene>
<evidence type="ECO:0000256" key="2">
    <source>
        <dbReference type="SAM" id="SignalP"/>
    </source>
</evidence>
<dbReference type="EMBL" id="FNOW01000029">
    <property type="protein sequence ID" value="SDY09463.1"/>
    <property type="molecule type" value="Genomic_DNA"/>
</dbReference>
<keyword evidence="1" id="KW-1133">Transmembrane helix</keyword>
<reference evidence="5" key="1">
    <citation type="submission" date="2016-10" db="EMBL/GenBank/DDBJ databases">
        <authorList>
            <person name="Varghese N."/>
            <person name="Submissions S."/>
        </authorList>
    </citation>
    <scope>NUCLEOTIDE SEQUENCE [LARGE SCALE GENOMIC DNA]</scope>
    <source>
        <strain evidence="5">DSM 173</strain>
    </source>
</reference>